<proteinExistence type="predicted"/>
<accession>A0ACB9DQA6</accession>
<evidence type="ECO:0000313" key="1">
    <source>
        <dbReference type="EMBL" id="KAI3748740.1"/>
    </source>
</evidence>
<reference evidence="1 2" key="2">
    <citation type="journal article" date="2022" name="Mol. Ecol. Resour.">
        <title>The genomes of chicory, endive, great burdock and yacon provide insights into Asteraceae paleo-polyploidization history and plant inulin production.</title>
        <authorList>
            <person name="Fan W."/>
            <person name="Wang S."/>
            <person name="Wang H."/>
            <person name="Wang A."/>
            <person name="Jiang F."/>
            <person name="Liu H."/>
            <person name="Zhao H."/>
            <person name="Xu D."/>
            <person name="Zhang Y."/>
        </authorList>
    </citation>
    <scope>NUCLEOTIDE SEQUENCE [LARGE SCALE GENOMIC DNA]</scope>
    <source>
        <strain evidence="2">cv. Niubang</strain>
    </source>
</reference>
<evidence type="ECO:0000313" key="2">
    <source>
        <dbReference type="Proteomes" id="UP001055879"/>
    </source>
</evidence>
<gene>
    <name evidence="1" type="ORF">L6452_12027</name>
</gene>
<comment type="caution">
    <text evidence="1">The sequence shown here is derived from an EMBL/GenBank/DDBJ whole genome shotgun (WGS) entry which is preliminary data.</text>
</comment>
<keyword evidence="2" id="KW-1185">Reference proteome</keyword>
<protein>
    <submittedName>
        <fullName evidence="1">Uncharacterized protein</fullName>
    </submittedName>
</protein>
<organism evidence="1 2">
    <name type="scientific">Arctium lappa</name>
    <name type="common">Greater burdock</name>
    <name type="synonym">Lappa major</name>
    <dbReference type="NCBI Taxonomy" id="4217"/>
    <lineage>
        <taxon>Eukaryota</taxon>
        <taxon>Viridiplantae</taxon>
        <taxon>Streptophyta</taxon>
        <taxon>Embryophyta</taxon>
        <taxon>Tracheophyta</taxon>
        <taxon>Spermatophyta</taxon>
        <taxon>Magnoliopsida</taxon>
        <taxon>eudicotyledons</taxon>
        <taxon>Gunneridae</taxon>
        <taxon>Pentapetalae</taxon>
        <taxon>asterids</taxon>
        <taxon>campanulids</taxon>
        <taxon>Asterales</taxon>
        <taxon>Asteraceae</taxon>
        <taxon>Carduoideae</taxon>
        <taxon>Cardueae</taxon>
        <taxon>Arctiinae</taxon>
        <taxon>Arctium</taxon>
    </lineage>
</organism>
<sequence length="107" mass="11384">MVVVVEHRLQSLRDNWGPWLTIGGSDSSNGVDVAGQVSGASFSHESEYDLAAMCVCGITDETKTVASSNGGSCQIFLQTELHAIPSLEIPRVSAIQMALSLSKTYQP</sequence>
<name>A0ACB9DQA6_ARCLA</name>
<reference evidence="2" key="1">
    <citation type="journal article" date="2022" name="Mol. Ecol. Resour.">
        <title>The genomes of chicory, endive, great burdock and yacon provide insights into Asteraceae palaeo-polyploidization history and plant inulin production.</title>
        <authorList>
            <person name="Fan W."/>
            <person name="Wang S."/>
            <person name="Wang H."/>
            <person name="Wang A."/>
            <person name="Jiang F."/>
            <person name="Liu H."/>
            <person name="Zhao H."/>
            <person name="Xu D."/>
            <person name="Zhang Y."/>
        </authorList>
    </citation>
    <scope>NUCLEOTIDE SEQUENCE [LARGE SCALE GENOMIC DNA]</scope>
    <source>
        <strain evidence="2">cv. Niubang</strain>
    </source>
</reference>
<dbReference type="Proteomes" id="UP001055879">
    <property type="component" value="Linkage Group LG03"/>
</dbReference>
<dbReference type="EMBL" id="CM042049">
    <property type="protein sequence ID" value="KAI3748740.1"/>
    <property type="molecule type" value="Genomic_DNA"/>
</dbReference>